<dbReference type="EMBL" id="CP092620">
    <property type="protein sequence ID" value="UMM14917.1"/>
    <property type="molecule type" value="Genomic_DNA"/>
</dbReference>
<evidence type="ECO:0000313" key="2">
    <source>
        <dbReference type="Proteomes" id="UP000829354"/>
    </source>
</evidence>
<accession>A0AAE9E4A9</accession>
<gene>
    <name evidence="1" type="ORF">L5515_002550</name>
</gene>
<keyword evidence="2" id="KW-1185">Reference proteome</keyword>
<evidence type="ECO:0000313" key="1">
    <source>
        <dbReference type="EMBL" id="UMM14917.1"/>
    </source>
</evidence>
<name>A0AAE9E4A9_CAEBR</name>
<organism evidence="1 2">
    <name type="scientific">Caenorhabditis briggsae</name>
    <dbReference type="NCBI Taxonomy" id="6238"/>
    <lineage>
        <taxon>Eukaryota</taxon>
        <taxon>Metazoa</taxon>
        <taxon>Ecdysozoa</taxon>
        <taxon>Nematoda</taxon>
        <taxon>Chromadorea</taxon>
        <taxon>Rhabditida</taxon>
        <taxon>Rhabditina</taxon>
        <taxon>Rhabditomorpha</taxon>
        <taxon>Rhabditoidea</taxon>
        <taxon>Rhabditidae</taxon>
        <taxon>Peloderinae</taxon>
        <taxon>Caenorhabditis</taxon>
    </lineage>
</organism>
<reference evidence="1 2" key="1">
    <citation type="submission" date="2022-04" db="EMBL/GenBank/DDBJ databases">
        <title>Chromosome-level reference genomes for two strains of Caenorhabditis briggsae: an improved platform for comparative genomics.</title>
        <authorList>
            <person name="Stevens L."/>
            <person name="Andersen E."/>
        </authorList>
    </citation>
    <scope>NUCLEOTIDE SEQUENCE [LARGE SCALE GENOMIC DNA]</scope>
    <source>
        <strain evidence="1">VX34</strain>
        <tissue evidence="1">Whole-organism</tissue>
    </source>
</reference>
<protein>
    <submittedName>
        <fullName evidence="1">Uncharacterized protein</fullName>
    </submittedName>
</protein>
<dbReference type="Proteomes" id="UP000829354">
    <property type="component" value="Chromosome I"/>
</dbReference>
<dbReference type="AlphaFoldDB" id="A0AAE9E4A9"/>
<sequence>MQVNHYQIFQWDQRLLQNGIRYQDNELNEIADEALKVVCQYLSISDMKALHRTDHPMTSRENSMPEKIKLHRKHLEQFSTTK</sequence>
<proteinExistence type="predicted"/>